<dbReference type="EMBL" id="MN740855">
    <property type="protein sequence ID" value="QHU15363.1"/>
    <property type="molecule type" value="Genomic_DNA"/>
</dbReference>
<dbReference type="AlphaFoldDB" id="A0A6C0KD92"/>
<organism evidence="1">
    <name type="scientific">viral metagenome</name>
    <dbReference type="NCBI Taxonomy" id="1070528"/>
    <lineage>
        <taxon>unclassified sequences</taxon>
        <taxon>metagenomes</taxon>
        <taxon>organismal metagenomes</taxon>
    </lineage>
</organism>
<accession>A0A6C0KD92</accession>
<evidence type="ECO:0000313" key="1">
    <source>
        <dbReference type="EMBL" id="QHU15363.1"/>
    </source>
</evidence>
<sequence>MVASADTAEKTLGGYQFLRSDSDWCITALSSNDEDVARFCASYDSFVEDAFDRKLQIKIFLDLSEMLTAVNMSHCMDIVAALTQNEPKSKHIVQRMVILLPASERSTVAVAVLRTVLGVMRSKQSCPVVVLTDREQSQKLHKAKVLNISHRVHFV</sequence>
<name>A0A6C0KD92_9ZZZZ</name>
<protein>
    <submittedName>
        <fullName evidence="1">Uncharacterized protein</fullName>
    </submittedName>
</protein>
<reference evidence="1" key="1">
    <citation type="journal article" date="2020" name="Nature">
        <title>Giant virus diversity and host interactions through global metagenomics.</title>
        <authorList>
            <person name="Schulz F."/>
            <person name="Roux S."/>
            <person name="Paez-Espino D."/>
            <person name="Jungbluth S."/>
            <person name="Walsh D.A."/>
            <person name="Denef V.J."/>
            <person name="McMahon K.D."/>
            <person name="Konstantinidis K.T."/>
            <person name="Eloe-Fadrosh E.A."/>
            <person name="Kyrpides N.C."/>
            <person name="Woyke T."/>
        </authorList>
    </citation>
    <scope>NUCLEOTIDE SEQUENCE</scope>
    <source>
        <strain evidence="1">GVMAG-S-1103017-68</strain>
    </source>
</reference>
<proteinExistence type="predicted"/>